<name>A0AAJ0G1Y9_9HYPO</name>
<comment type="caution">
    <text evidence="1">The sequence shown here is derived from an EMBL/GenBank/DDBJ whole genome shotgun (WGS) entry which is preliminary data.</text>
</comment>
<dbReference type="EMBL" id="JASWJB010000016">
    <property type="protein sequence ID" value="KAK2612404.1"/>
    <property type="molecule type" value="Genomic_DNA"/>
</dbReference>
<reference evidence="1" key="1">
    <citation type="submission" date="2023-06" db="EMBL/GenBank/DDBJ databases">
        <title>Conoideocrella luteorostrata (Hypocreales: Clavicipitaceae), a potential biocontrol fungus for elongate hemlock scale in United States Christmas tree production areas.</title>
        <authorList>
            <person name="Barrett H."/>
            <person name="Lovett B."/>
            <person name="Macias A.M."/>
            <person name="Stajich J.E."/>
            <person name="Kasson M.T."/>
        </authorList>
    </citation>
    <scope>NUCLEOTIDE SEQUENCE</scope>
    <source>
        <strain evidence="1">ARSEF 14590</strain>
    </source>
</reference>
<proteinExistence type="predicted"/>
<gene>
    <name evidence="1" type="ORF">QQS21_001506</name>
</gene>
<dbReference type="AlphaFoldDB" id="A0AAJ0G1Y9"/>
<accession>A0AAJ0G1Y9</accession>
<dbReference type="Proteomes" id="UP001251528">
    <property type="component" value="Unassembled WGS sequence"/>
</dbReference>
<keyword evidence="2" id="KW-1185">Reference proteome</keyword>
<evidence type="ECO:0000313" key="2">
    <source>
        <dbReference type="Proteomes" id="UP001251528"/>
    </source>
</evidence>
<sequence>MSGIIHETQRAYQAVEPITPAGGKSKEEYDKVLSRLSDQSFTPRKYPDPLVPRQGVDTRFCPQGVTSQMEEEWLARIKVVQEDIA</sequence>
<organism evidence="1 2">
    <name type="scientific">Conoideocrella luteorostrata</name>
    <dbReference type="NCBI Taxonomy" id="1105319"/>
    <lineage>
        <taxon>Eukaryota</taxon>
        <taxon>Fungi</taxon>
        <taxon>Dikarya</taxon>
        <taxon>Ascomycota</taxon>
        <taxon>Pezizomycotina</taxon>
        <taxon>Sordariomycetes</taxon>
        <taxon>Hypocreomycetidae</taxon>
        <taxon>Hypocreales</taxon>
        <taxon>Clavicipitaceae</taxon>
        <taxon>Conoideocrella</taxon>
    </lineage>
</organism>
<evidence type="ECO:0000313" key="1">
    <source>
        <dbReference type="EMBL" id="KAK2612404.1"/>
    </source>
</evidence>
<protein>
    <submittedName>
        <fullName evidence="1">Uncharacterized protein</fullName>
    </submittedName>
</protein>